<accession>A0A8T2N2T5</accession>
<dbReference type="EMBL" id="JAFBMS010000149">
    <property type="protein sequence ID" value="KAG9334453.1"/>
    <property type="molecule type" value="Genomic_DNA"/>
</dbReference>
<keyword evidence="1" id="KW-1133">Transmembrane helix</keyword>
<feature type="transmembrane region" description="Helical" evidence="1">
    <location>
        <begin position="41"/>
        <end position="63"/>
    </location>
</feature>
<reference evidence="2" key="1">
    <citation type="thesis" date="2021" institute="BYU ScholarsArchive" country="Provo, UT, USA">
        <title>Applications of and Algorithms for Genome Assembly and Genomic Analyses with an Emphasis on Marine Teleosts.</title>
        <authorList>
            <person name="Pickett B.D."/>
        </authorList>
    </citation>
    <scope>NUCLEOTIDE SEQUENCE</scope>
    <source>
        <strain evidence="2">HI-2016</strain>
    </source>
</reference>
<comment type="caution">
    <text evidence="2">The sequence shown here is derived from an EMBL/GenBank/DDBJ whole genome shotgun (WGS) entry which is preliminary data.</text>
</comment>
<organism evidence="2 3">
    <name type="scientific">Albula glossodonta</name>
    <name type="common">roundjaw bonefish</name>
    <dbReference type="NCBI Taxonomy" id="121402"/>
    <lineage>
        <taxon>Eukaryota</taxon>
        <taxon>Metazoa</taxon>
        <taxon>Chordata</taxon>
        <taxon>Craniata</taxon>
        <taxon>Vertebrata</taxon>
        <taxon>Euteleostomi</taxon>
        <taxon>Actinopterygii</taxon>
        <taxon>Neopterygii</taxon>
        <taxon>Teleostei</taxon>
        <taxon>Albuliformes</taxon>
        <taxon>Albulidae</taxon>
        <taxon>Albula</taxon>
    </lineage>
</organism>
<name>A0A8T2N2T5_9TELE</name>
<evidence type="ECO:0000313" key="2">
    <source>
        <dbReference type="EMBL" id="KAG9334453.1"/>
    </source>
</evidence>
<evidence type="ECO:0000256" key="1">
    <source>
        <dbReference type="SAM" id="Phobius"/>
    </source>
</evidence>
<sequence length="83" mass="9088">MSRPVAQTAHAAHRSLWPSASWALALSMARRCSLVYHLQLVLDLHAVVLLLPLSLSLLLLHALRRLGTHTGRMLSITGPQSCT</sequence>
<gene>
    <name evidence="2" type="ORF">JZ751_007650</name>
</gene>
<feature type="non-terminal residue" evidence="2">
    <location>
        <position position="83"/>
    </location>
</feature>
<dbReference type="AlphaFoldDB" id="A0A8T2N2T5"/>
<keyword evidence="3" id="KW-1185">Reference proteome</keyword>
<proteinExistence type="predicted"/>
<dbReference type="Proteomes" id="UP000824540">
    <property type="component" value="Unassembled WGS sequence"/>
</dbReference>
<keyword evidence="1" id="KW-0812">Transmembrane</keyword>
<evidence type="ECO:0000313" key="3">
    <source>
        <dbReference type="Proteomes" id="UP000824540"/>
    </source>
</evidence>
<protein>
    <submittedName>
        <fullName evidence="2">Uncharacterized protein</fullName>
    </submittedName>
</protein>
<keyword evidence="1" id="KW-0472">Membrane</keyword>